<dbReference type="InterPro" id="IPR051809">
    <property type="entry name" value="Plant_receptor-like_S/T_kinase"/>
</dbReference>
<keyword evidence="4 21" id="KW-0723">Serine/threonine-protein kinase</keyword>
<dbReference type="InterPro" id="IPR032675">
    <property type="entry name" value="LRR_dom_sf"/>
</dbReference>
<keyword evidence="13 20" id="KW-0067">ATP-binding</keyword>
<evidence type="ECO:0000259" key="23">
    <source>
        <dbReference type="PROSITE" id="PS50011"/>
    </source>
</evidence>
<dbReference type="Pfam" id="PF00560">
    <property type="entry name" value="LRR_1"/>
    <property type="match status" value="2"/>
</dbReference>
<dbReference type="Proteomes" id="UP001293593">
    <property type="component" value="Unassembled WGS sequence"/>
</dbReference>
<keyword evidence="9" id="KW-0732">Signal</keyword>
<evidence type="ECO:0000313" key="25">
    <source>
        <dbReference type="Proteomes" id="UP001293593"/>
    </source>
</evidence>
<evidence type="ECO:0000256" key="11">
    <source>
        <dbReference type="ARBA" id="ARBA00022741"/>
    </source>
</evidence>
<dbReference type="InterPro" id="IPR008271">
    <property type="entry name" value="Ser/Thr_kinase_AS"/>
</dbReference>
<keyword evidence="6" id="KW-0433">Leucine-rich repeat</keyword>
<keyword evidence="15 22" id="KW-0472">Membrane</keyword>
<dbReference type="InterPro" id="IPR000719">
    <property type="entry name" value="Prot_kinase_dom"/>
</dbReference>
<feature type="binding site" evidence="20">
    <location>
        <position position="196"/>
    </location>
    <ligand>
        <name>ATP</name>
        <dbReference type="ChEBI" id="CHEBI:30616"/>
    </ligand>
</feature>
<keyword evidence="3" id="KW-1003">Cell membrane</keyword>
<dbReference type="FunFam" id="3.30.200.20:FF:000661">
    <property type="entry name" value="Serine-threonine protein kinase plant-type"/>
    <property type="match status" value="1"/>
</dbReference>
<evidence type="ECO:0000256" key="13">
    <source>
        <dbReference type="ARBA" id="ARBA00022840"/>
    </source>
</evidence>
<evidence type="ECO:0000256" key="8">
    <source>
        <dbReference type="ARBA" id="ARBA00022692"/>
    </source>
</evidence>
<reference evidence="24" key="1">
    <citation type="submission" date="2023-10" db="EMBL/GenBank/DDBJ databases">
        <title>Chromosome-level genome of the transformable northern wattle, Acacia crassicarpa.</title>
        <authorList>
            <person name="Massaro I."/>
            <person name="Sinha N.R."/>
            <person name="Poethig S."/>
            <person name="Leichty A.R."/>
        </authorList>
    </citation>
    <scope>NUCLEOTIDE SEQUENCE</scope>
    <source>
        <strain evidence="24">Acra3RX</strain>
        <tissue evidence="24">Leaf</tissue>
    </source>
</reference>
<dbReference type="Pfam" id="PF00069">
    <property type="entry name" value="Pkinase"/>
    <property type="match status" value="1"/>
</dbReference>
<evidence type="ECO:0000256" key="14">
    <source>
        <dbReference type="ARBA" id="ARBA00022989"/>
    </source>
</evidence>
<evidence type="ECO:0000256" key="17">
    <source>
        <dbReference type="ARBA" id="ARBA00023180"/>
    </source>
</evidence>
<organism evidence="24 25">
    <name type="scientific">Acacia crassicarpa</name>
    <name type="common">northern wattle</name>
    <dbReference type="NCBI Taxonomy" id="499986"/>
    <lineage>
        <taxon>Eukaryota</taxon>
        <taxon>Viridiplantae</taxon>
        <taxon>Streptophyta</taxon>
        <taxon>Embryophyta</taxon>
        <taxon>Tracheophyta</taxon>
        <taxon>Spermatophyta</taxon>
        <taxon>Magnoliopsida</taxon>
        <taxon>eudicotyledons</taxon>
        <taxon>Gunneridae</taxon>
        <taxon>Pentapetalae</taxon>
        <taxon>rosids</taxon>
        <taxon>fabids</taxon>
        <taxon>Fabales</taxon>
        <taxon>Fabaceae</taxon>
        <taxon>Caesalpinioideae</taxon>
        <taxon>mimosoid clade</taxon>
        <taxon>Acacieae</taxon>
        <taxon>Acacia</taxon>
    </lineage>
</organism>
<dbReference type="FunFam" id="3.80.10.10:FF:000722">
    <property type="entry name" value="Leucine-rich repeat receptor-like protein kinase"/>
    <property type="match status" value="1"/>
</dbReference>
<dbReference type="PANTHER" id="PTHR27008:SF585">
    <property type="entry name" value="PROTEIN KINASE DOMAIN-CONTAINING PROTEIN"/>
    <property type="match status" value="1"/>
</dbReference>
<dbReference type="PROSITE" id="PS00107">
    <property type="entry name" value="PROTEIN_KINASE_ATP"/>
    <property type="match status" value="1"/>
</dbReference>
<dbReference type="PROSITE" id="PS50011">
    <property type="entry name" value="PROTEIN_KINASE_DOM"/>
    <property type="match status" value="1"/>
</dbReference>
<dbReference type="SMART" id="SM00220">
    <property type="entry name" value="S_TKc"/>
    <property type="match status" value="1"/>
</dbReference>
<evidence type="ECO:0000256" key="16">
    <source>
        <dbReference type="ARBA" id="ARBA00023170"/>
    </source>
</evidence>
<dbReference type="Gene3D" id="1.10.510.10">
    <property type="entry name" value="Transferase(Phosphotransferase) domain 1"/>
    <property type="match status" value="1"/>
</dbReference>
<dbReference type="EMBL" id="JAWXYG010000011">
    <property type="protein sequence ID" value="KAK4259632.1"/>
    <property type="molecule type" value="Genomic_DNA"/>
</dbReference>
<keyword evidence="5" id="KW-0597">Phosphoprotein</keyword>
<evidence type="ECO:0000256" key="20">
    <source>
        <dbReference type="PROSITE-ProRule" id="PRU10141"/>
    </source>
</evidence>
<keyword evidence="10" id="KW-0677">Repeat</keyword>
<dbReference type="SUPFAM" id="SSF52058">
    <property type="entry name" value="L domain-like"/>
    <property type="match status" value="1"/>
</dbReference>
<evidence type="ECO:0000256" key="6">
    <source>
        <dbReference type="ARBA" id="ARBA00022614"/>
    </source>
</evidence>
<evidence type="ECO:0000256" key="10">
    <source>
        <dbReference type="ARBA" id="ARBA00022737"/>
    </source>
</evidence>
<sequence>MGDLQTLQTLSFAQNQLQGPIPESLSSMISIESMDLSHNYLSGVIPKSFESLLHLKYINLSYNLLYGEIPNGGPFTNFTAESFMMNKDLCGKSQLHVQPCRKGNKHVSNKAMLIIKFLLPITVVISIVLGIVFLKRDDDNYSTTNNLVNLDIPTRISYFELLQGTNGFDESNLLGSGSFGSVYKATLSNEEIVAVKVFNLDKEEASKSFDIECAAMRNLRHRNLIKIISSCSNDHFKSLIMEFMENGSLDKWLYSHNYYLDVMQRLNIMIDVALALEYLHHDSPTLVVHCDVKPSNVLLDKDMVAHLSDFGISKLFSERQLEIYTETLATIGYMAPEYGLNGVVSAKGDVFSYGILLMEMFTRKKPTDEMFVQGLRLKDWVSKSTPHSIINIIDTNLLLHEIQNTNNILPHISLVFELALNCCIDLPEARCAMTDVVVSLKNIKALFMEHVKNTTS</sequence>
<dbReference type="FunFam" id="1.10.510.10:FF:000358">
    <property type="entry name" value="Putative leucine-rich repeat receptor-like serine/threonine-protein kinase"/>
    <property type="match status" value="1"/>
</dbReference>
<dbReference type="InterPro" id="IPR001611">
    <property type="entry name" value="Leu-rich_rpt"/>
</dbReference>
<comment type="similarity">
    <text evidence="21">Belongs to the protein kinase superfamily.</text>
</comment>
<comment type="caution">
    <text evidence="24">The sequence shown here is derived from an EMBL/GenBank/DDBJ whole genome shotgun (WGS) entry which is preliminary data.</text>
</comment>
<comment type="catalytic activity">
    <reaction evidence="19">
        <text>L-seryl-[protein] + ATP = O-phospho-L-seryl-[protein] + ADP + H(+)</text>
        <dbReference type="Rhea" id="RHEA:17989"/>
        <dbReference type="Rhea" id="RHEA-COMP:9863"/>
        <dbReference type="Rhea" id="RHEA-COMP:11604"/>
        <dbReference type="ChEBI" id="CHEBI:15378"/>
        <dbReference type="ChEBI" id="CHEBI:29999"/>
        <dbReference type="ChEBI" id="CHEBI:30616"/>
        <dbReference type="ChEBI" id="CHEBI:83421"/>
        <dbReference type="ChEBI" id="CHEBI:456216"/>
        <dbReference type="EC" id="2.7.11.1"/>
    </reaction>
</comment>
<dbReference type="SUPFAM" id="SSF56112">
    <property type="entry name" value="Protein kinase-like (PK-like)"/>
    <property type="match status" value="1"/>
</dbReference>
<proteinExistence type="inferred from homology"/>
<name>A0AAE1IXB1_9FABA</name>
<evidence type="ECO:0000256" key="12">
    <source>
        <dbReference type="ARBA" id="ARBA00022777"/>
    </source>
</evidence>
<evidence type="ECO:0000256" key="3">
    <source>
        <dbReference type="ARBA" id="ARBA00022475"/>
    </source>
</evidence>
<keyword evidence="11 20" id="KW-0547">Nucleotide-binding</keyword>
<feature type="transmembrane region" description="Helical" evidence="22">
    <location>
        <begin position="111"/>
        <end position="134"/>
    </location>
</feature>
<keyword evidence="12" id="KW-0418">Kinase</keyword>
<keyword evidence="25" id="KW-1185">Reference proteome</keyword>
<dbReference type="InterPro" id="IPR017441">
    <property type="entry name" value="Protein_kinase_ATP_BS"/>
</dbReference>
<keyword evidence="17" id="KW-0325">Glycoprotein</keyword>
<dbReference type="GO" id="GO:0005524">
    <property type="term" value="F:ATP binding"/>
    <property type="evidence" value="ECO:0007669"/>
    <property type="project" value="UniProtKB-UniRule"/>
</dbReference>
<keyword evidence="14 22" id="KW-1133">Transmembrane helix</keyword>
<dbReference type="AlphaFoldDB" id="A0AAE1IXB1"/>
<evidence type="ECO:0000256" key="5">
    <source>
        <dbReference type="ARBA" id="ARBA00022553"/>
    </source>
</evidence>
<evidence type="ECO:0000256" key="9">
    <source>
        <dbReference type="ARBA" id="ARBA00022729"/>
    </source>
</evidence>
<dbReference type="Gene3D" id="3.80.10.10">
    <property type="entry name" value="Ribonuclease Inhibitor"/>
    <property type="match status" value="1"/>
</dbReference>
<evidence type="ECO:0000256" key="1">
    <source>
        <dbReference type="ARBA" id="ARBA00004162"/>
    </source>
</evidence>
<evidence type="ECO:0000256" key="7">
    <source>
        <dbReference type="ARBA" id="ARBA00022679"/>
    </source>
</evidence>
<keyword evidence="8 22" id="KW-0812">Transmembrane</keyword>
<evidence type="ECO:0000256" key="21">
    <source>
        <dbReference type="RuleBase" id="RU000304"/>
    </source>
</evidence>
<evidence type="ECO:0000256" key="2">
    <source>
        <dbReference type="ARBA" id="ARBA00012513"/>
    </source>
</evidence>
<protein>
    <recommendedName>
        <fullName evidence="2">non-specific serine/threonine protein kinase</fullName>
        <ecNumber evidence="2">2.7.11.1</ecNumber>
    </recommendedName>
</protein>
<comment type="catalytic activity">
    <reaction evidence="18">
        <text>L-threonyl-[protein] + ATP = O-phospho-L-threonyl-[protein] + ADP + H(+)</text>
        <dbReference type="Rhea" id="RHEA:46608"/>
        <dbReference type="Rhea" id="RHEA-COMP:11060"/>
        <dbReference type="Rhea" id="RHEA-COMP:11605"/>
        <dbReference type="ChEBI" id="CHEBI:15378"/>
        <dbReference type="ChEBI" id="CHEBI:30013"/>
        <dbReference type="ChEBI" id="CHEBI:30616"/>
        <dbReference type="ChEBI" id="CHEBI:61977"/>
        <dbReference type="ChEBI" id="CHEBI:456216"/>
        <dbReference type="EC" id="2.7.11.1"/>
    </reaction>
</comment>
<dbReference type="GO" id="GO:0004674">
    <property type="term" value="F:protein serine/threonine kinase activity"/>
    <property type="evidence" value="ECO:0007669"/>
    <property type="project" value="UniProtKB-KW"/>
</dbReference>
<dbReference type="PROSITE" id="PS00108">
    <property type="entry name" value="PROTEIN_KINASE_ST"/>
    <property type="match status" value="1"/>
</dbReference>
<evidence type="ECO:0000256" key="18">
    <source>
        <dbReference type="ARBA" id="ARBA00047899"/>
    </source>
</evidence>
<evidence type="ECO:0000313" key="24">
    <source>
        <dbReference type="EMBL" id="KAK4259632.1"/>
    </source>
</evidence>
<evidence type="ECO:0000256" key="4">
    <source>
        <dbReference type="ARBA" id="ARBA00022527"/>
    </source>
</evidence>
<keyword evidence="7" id="KW-0808">Transferase</keyword>
<feature type="domain" description="Protein kinase" evidence="23">
    <location>
        <begin position="168"/>
        <end position="447"/>
    </location>
</feature>
<dbReference type="GO" id="GO:0005886">
    <property type="term" value="C:plasma membrane"/>
    <property type="evidence" value="ECO:0007669"/>
    <property type="project" value="UniProtKB-SubCell"/>
</dbReference>
<evidence type="ECO:0000256" key="19">
    <source>
        <dbReference type="ARBA" id="ARBA00048679"/>
    </source>
</evidence>
<comment type="subcellular location">
    <subcellularLocation>
        <location evidence="1">Cell membrane</location>
        <topology evidence="1">Single-pass membrane protein</topology>
    </subcellularLocation>
</comment>
<gene>
    <name evidence="24" type="ORF">QN277_005944</name>
</gene>
<dbReference type="InterPro" id="IPR011009">
    <property type="entry name" value="Kinase-like_dom_sf"/>
</dbReference>
<accession>A0AAE1IXB1</accession>
<evidence type="ECO:0000256" key="15">
    <source>
        <dbReference type="ARBA" id="ARBA00023136"/>
    </source>
</evidence>
<dbReference type="PANTHER" id="PTHR27008">
    <property type="entry name" value="OS04G0122200 PROTEIN"/>
    <property type="match status" value="1"/>
</dbReference>
<dbReference type="EC" id="2.7.11.1" evidence="2"/>
<evidence type="ECO:0000256" key="22">
    <source>
        <dbReference type="SAM" id="Phobius"/>
    </source>
</evidence>
<keyword evidence="16" id="KW-0675">Receptor</keyword>
<dbReference type="Gene3D" id="3.30.200.20">
    <property type="entry name" value="Phosphorylase Kinase, domain 1"/>
    <property type="match status" value="1"/>
</dbReference>